<proteinExistence type="predicted"/>
<dbReference type="EMBL" id="CM042028">
    <property type="protein sequence ID" value="KAI3799235.1"/>
    <property type="molecule type" value="Genomic_DNA"/>
</dbReference>
<organism evidence="1 2">
    <name type="scientific">Smallanthus sonchifolius</name>
    <dbReference type="NCBI Taxonomy" id="185202"/>
    <lineage>
        <taxon>Eukaryota</taxon>
        <taxon>Viridiplantae</taxon>
        <taxon>Streptophyta</taxon>
        <taxon>Embryophyta</taxon>
        <taxon>Tracheophyta</taxon>
        <taxon>Spermatophyta</taxon>
        <taxon>Magnoliopsida</taxon>
        <taxon>eudicotyledons</taxon>
        <taxon>Gunneridae</taxon>
        <taxon>Pentapetalae</taxon>
        <taxon>asterids</taxon>
        <taxon>campanulids</taxon>
        <taxon>Asterales</taxon>
        <taxon>Asteraceae</taxon>
        <taxon>Asteroideae</taxon>
        <taxon>Heliantheae alliance</taxon>
        <taxon>Millerieae</taxon>
        <taxon>Smallanthus</taxon>
    </lineage>
</organism>
<evidence type="ECO:0000313" key="1">
    <source>
        <dbReference type="EMBL" id="KAI3799235.1"/>
    </source>
</evidence>
<dbReference type="Proteomes" id="UP001056120">
    <property type="component" value="Linkage Group LG11"/>
</dbReference>
<gene>
    <name evidence="1" type="ORF">L1987_34527</name>
</gene>
<comment type="caution">
    <text evidence="1">The sequence shown here is derived from an EMBL/GenBank/DDBJ whole genome shotgun (WGS) entry which is preliminary data.</text>
</comment>
<reference evidence="2" key="1">
    <citation type="journal article" date="2022" name="Mol. Ecol. Resour.">
        <title>The genomes of chicory, endive, great burdock and yacon provide insights into Asteraceae palaeo-polyploidization history and plant inulin production.</title>
        <authorList>
            <person name="Fan W."/>
            <person name="Wang S."/>
            <person name="Wang H."/>
            <person name="Wang A."/>
            <person name="Jiang F."/>
            <person name="Liu H."/>
            <person name="Zhao H."/>
            <person name="Xu D."/>
            <person name="Zhang Y."/>
        </authorList>
    </citation>
    <scope>NUCLEOTIDE SEQUENCE [LARGE SCALE GENOMIC DNA]</scope>
    <source>
        <strain evidence="2">cv. Yunnan</strain>
    </source>
</reference>
<sequence length="572" mass="65465">MLYELKSVFSRLARLYVELDDDVDLQSILNRIPSRKAHKSANNRDGGNRNSSSNASTGSKSNSGVGLSRSKSSNPASGHGQSSKGNSDVGLNRSNSLNPTSGHGQTHHPASNTGTDKLDNALNTKANGSKIISTTNEALPNLKDVPNSERQNLFIRKLNMCCAVFDFTDPTKNLKEKEIKRQILVELVEYVPTENEKFSETVMQEVVKMVSANIFRRLTPQPRDNKMLETFDGEEEERSMDPAWHHLGVVYEIFLRFVHSPETDAKVAKRYIDHGFILRLLELFDSEDSREREYLKFIFHRTYGKFMVHRPFIRKAINTILFRFIFETEKHNGIAELLEILGSIINGFALPLKEEHKLFLVRALIPLHKPKCMPGYHGQISYCITQFVEKDCKLADTVVRGLLKYWPLTNCSKEVIFLSELEEVLEATQTPEFQRCMVPLFRQISRCLSSSHFQVAERALFLWNNDHIENLIKQNRKSILPIIFPALERNTSHWNQVVRSLTLNVRKIFSDADPELFEECLVKFQEDESKKEETKSKREVIWKRLEEIAEERSGSGATIQPPMLLPNKVTTG</sequence>
<accession>A0ACB9HVS4</accession>
<evidence type="ECO:0000313" key="2">
    <source>
        <dbReference type="Proteomes" id="UP001056120"/>
    </source>
</evidence>
<reference evidence="1 2" key="2">
    <citation type="journal article" date="2022" name="Mol. Ecol. Resour.">
        <title>The genomes of chicory, endive, great burdock and yacon provide insights into Asteraceae paleo-polyploidization history and plant inulin production.</title>
        <authorList>
            <person name="Fan W."/>
            <person name="Wang S."/>
            <person name="Wang H."/>
            <person name="Wang A."/>
            <person name="Jiang F."/>
            <person name="Liu H."/>
            <person name="Zhao H."/>
            <person name="Xu D."/>
            <person name="Zhang Y."/>
        </authorList>
    </citation>
    <scope>NUCLEOTIDE SEQUENCE [LARGE SCALE GENOMIC DNA]</scope>
    <source>
        <strain evidence="2">cv. Yunnan</strain>
        <tissue evidence="1">Leaves</tissue>
    </source>
</reference>
<name>A0ACB9HVS4_9ASTR</name>
<keyword evidence="2" id="KW-1185">Reference proteome</keyword>
<protein>
    <submittedName>
        <fullName evidence="1">Uncharacterized protein</fullName>
    </submittedName>
</protein>